<accession>A0A8D9AZN4</accession>
<reference evidence="1" key="1">
    <citation type="submission" date="2021-05" db="EMBL/GenBank/DDBJ databases">
        <authorList>
            <person name="Alioto T."/>
            <person name="Alioto T."/>
            <person name="Gomez Garrido J."/>
        </authorList>
    </citation>
    <scope>NUCLEOTIDE SEQUENCE</scope>
</reference>
<evidence type="ECO:0000313" key="1">
    <source>
        <dbReference type="EMBL" id="CAG6772566.1"/>
    </source>
</evidence>
<sequence>MKLIKITILLISKLTKTSRFYNIILIGTKKTKQALMPRLQDVLQKRRCVGGKCGKCNGMYVDKQFLLGKCGKQEMWETTVMSPVPSRGQRQAIVLLPRYL</sequence>
<dbReference type="EMBL" id="HBUF01588543">
    <property type="protein sequence ID" value="CAG6772566.1"/>
    <property type="molecule type" value="Transcribed_RNA"/>
</dbReference>
<dbReference type="AlphaFoldDB" id="A0A8D9AZN4"/>
<proteinExistence type="predicted"/>
<name>A0A8D9AZN4_9HEMI</name>
<organism evidence="1">
    <name type="scientific">Cacopsylla melanoneura</name>
    <dbReference type="NCBI Taxonomy" id="428564"/>
    <lineage>
        <taxon>Eukaryota</taxon>
        <taxon>Metazoa</taxon>
        <taxon>Ecdysozoa</taxon>
        <taxon>Arthropoda</taxon>
        <taxon>Hexapoda</taxon>
        <taxon>Insecta</taxon>
        <taxon>Pterygota</taxon>
        <taxon>Neoptera</taxon>
        <taxon>Paraneoptera</taxon>
        <taxon>Hemiptera</taxon>
        <taxon>Sternorrhyncha</taxon>
        <taxon>Psylloidea</taxon>
        <taxon>Psyllidae</taxon>
        <taxon>Psyllinae</taxon>
        <taxon>Cacopsylla</taxon>
    </lineage>
</organism>
<protein>
    <submittedName>
        <fullName evidence="1">Uncharacterized protein</fullName>
    </submittedName>
</protein>